<keyword evidence="1" id="KW-0732">Signal</keyword>
<protein>
    <recommendedName>
        <fullName evidence="3">Lipoprotein</fullName>
    </recommendedName>
</protein>
<name>A0A212KIW8_9PROT</name>
<dbReference type="EMBL" id="FLUO01000002">
    <property type="protein sequence ID" value="SBW11607.1"/>
    <property type="molecule type" value="Genomic_DNA"/>
</dbReference>
<dbReference type="PROSITE" id="PS51257">
    <property type="entry name" value="PROKAR_LIPOPROTEIN"/>
    <property type="match status" value="1"/>
</dbReference>
<feature type="chain" id="PRO_5013143572" description="Lipoprotein" evidence="1">
    <location>
        <begin position="20"/>
        <end position="176"/>
    </location>
</feature>
<proteinExistence type="predicted"/>
<evidence type="ECO:0000313" key="2">
    <source>
        <dbReference type="EMBL" id="SBW11607.1"/>
    </source>
</evidence>
<evidence type="ECO:0008006" key="3">
    <source>
        <dbReference type="Google" id="ProtNLM"/>
    </source>
</evidence>
<feature type="signal peptide" evidence="1">
    <location>
        <begin position="1"/>
        <end position="19"/>
    </location>
</feature>
<gene>
    <name evidence="2" type="ORF">KL86APRO_20246</name>
</gene>
<dbReference type="AlphaFoldDB" id="A0A212KIW8"/>
<accession>A0A212KIW8</accession>
<sequence>MLRRLLGLGAGAVAALTAACDGAPMTQQVYVNDRAVGNYLQYSSSPGPLLVVVHGNPFVTSKPFLDGVVSKELEASITRVGNAHLTTDPELAAKPEFRVIMVLGAHKAVDGDALCAGETPRLDPETDPLRMVTVFCRKTEMISLVRGSIGAQSSPEDKRFRDWVRQIGRDLFVPGS</sequence>
<organism evidence="2">
    <name type="scientific">uncultured Alphaproteobacteria bacterium</name>
    <dbReference type="NCBI Taxonomy" id="91750"/>
    <lineage>
        <taxon>Bacteria</taxon>
        <taxon>Pseudomonadati</taxon>
        <taxon>Pseudomonadota</taxon>
        <taxon>Alphaproteobacteria</taxon>
        <taxon>environmental samples</taxon>
    </lineage>
</organism>
<evidence type="ECO:0000256" key="1">
    <source>
        <dbReference type="SAM" id="SignalP"/>
    </source>
</evidence>
<reference evidence="2" key="1">
    <citation type="submission" date="2016-04" db="EMBL/GenBank/DDBJ databases">
        <authorList>
            <person name="Evans L.H."/>
            <person name="Alamgir A."/>
            <person name="Owens N."/>
            <person name="Weber N.D."/>
            <person name="Virtaneva K."/>
            <person name="Barbian K."/>
            <person name="Babar A."/>
            <person name="Rosenke K."/>
        </authorList>
    </citation>
    <scope>NUCLEOTIDE SEQUENCE</scope>
    <source>
        <strain evidence="2">86</strain>
    </source>
</reference>